<feature type="chain" id="PRO_5036864683" evidence="1">
    <location>
        <begin position="29"/>
        <end position="969"/>
    </location>
</feature>
<keyword evidence="3" id="KW-1185">Reference proteome</keyword>
<dbReference type="SUPFAM" id="SSF49464">
    <property type="entry name" value="Carboxypeptidase regulatory domain-like"/>
    <property type="match status" value="1"/>
</dbReference>
<gene>
    <name evidence="2" type="ORF">IRJ16_01525</name>
</gene>
<dbReference type="AlphaFoldDB" id="A0A929KS85"/>
<protein>
    <submittedName>
        <fullName evidence="2">Carboxypeptidase regulatory-like domain-containing protein</fullName>
    </submittedName>
</protein>
<organism evidence="2 3">
    <name type="scientific">Mucilaginibacter myungsuensis</name>
    <dbReference type="NCBI Taxonomy" id="649104"/>
    <lineage>
        <taxon>Bacteria</taxon>
        <taxon>Pseudomonadati</taxon>
        <taxon>Bacteroidota</taxon>
        <taxon>Sphingobacteriia</taxon>
        <taxon>Sphingobacteriales</taxon>
        <taxon>Sphingobacteriaceae</taxon>
        <taxon>Mucilaginibacter</taxon>
    </lineage>
</organism>
<accession>A0A929KS85</accession>
<feature type="signal peptide" evidence="1">
    <location>
        <begin position="1"/>
        <end position="28"/>
    </location>
</feature>
<proteinExistence type="predicted"/>
<keyword evidence="2" id="KW-0378">Hydrolase</keyword>
<dbReference type="RefSeq" id="WP_194109747.1">
    <property type="nucleotide sequence ID" value="NZ_JADFFL010000001.1"/>
</dbReference>
<evidence type="ECO:0000313" key="3">
    <source>
        <dbReference type="Proteomes" id="UP000622475"/>
    </source>
</evidence>
<dbReference type="Gene3D" id="2.60.40.1930">
    <property type="match status" value="1"/>
</dbReference>
<keyword evidence="2" id="KW-0121">Carboxypeptidase</keyword>
<dbReference type="GO" id="GO:0004180">
    <property type="term" value="F:carboxypeptidase activity"/>
    <property type="evidence" value="ECO:0007669"/>
    <property type="project" value="UniProtKB-KW"/>
</dbReference>
<evidence type="ECO:0000256" key="1">
    <source>
        <dbReference type="SAM" id="SignalP"/>
    </source>
</evidence>
<sequence length="969" mass="109198">MPLPSYLHFVKRYSCAILLVAFAGICRAQVDQSTSARIVDRDMKRIFDSLKATNQKLPTEKVHLHTDKAFYNIGDTIWFKAYVVNNVTGKGTNMSNRLYVTMQDDSLNVIDRISVRLVNGIGWAQFPIRKIQYLEGNFTLWANTTWMQNFQSYYSRRFYFGQAMTDAWLVTSDTKIDSVNGKSRISVSLALNRTDKLLSPVTLKDVEVRIYDRDRYLFKKKMRTGVDGSLKFTEDLKDRVDGKRVRAQITSLDPIDTNKILKVPLTIDRSNKIDLQFLPEGGKLVAGLKSTVGFKAIGEDGRGTNVAGDVFDSKGKKVASFKALHKGMGAFEFTPQPGSDSLNRAIQSWVNKRPTETYTARITEPQGVTEEYQLPKVEPFGTVIHLENVENANHVKITLAGLNSVPLDSGITMVATAGGALRYAQKVMIDTKELIVEKKAFPTGPVRFTLFKGITPLNERVVFIDHHDQLQMKITPHKPSYGKRDSVSLSIEVKDKNGNPVAGRFSLSVTDDRQTKVDTLGDLDATTSLLLTGNLTISKIKDFKKMYLKDFEEYFVKGEIESPGYYIHRTDKKAWEALDNLMLTQAWADHPWTKVFGSEKKIWFKPQNTQSITGTVLNMSGKPIPNANVWIYSKKPALDGKEVTDKNGVFAFRSLLAIDSGSFFFQAVNANLKPLALSEVDIDRAHFMLQLPFFNYPILPWYVNTDSTLIDQAKRLTAWANAAYPKGVGTLLKEVKIKQTKIIRGSYNEIGPGKADYIFDENDIKRSGLTNLYEFLSRNIPGLRFMHGYNSRDEPIIIVKYNGLQISPKLDFDQMVINDFKNPWGYFRRSVDAVEELSKFNLSDIRGIELAVSDKYTHFKGPMMAITSYSGVGGKTQYANASFQFYRPVPITPPKLFYTPKYAIKSKLTFPDYRPTVHWEPNIVTDKNGKATVTFYTSDSDGGLSINLQGMSADGRTGSLLYKLPAKSK</sequence>
<keyword evidence="1" id="KW-0732">Signal</keyword>
<dbReference type="InterPro" id="IPR008969">
    <property type="entry name" value="CarboxyPept-like_regulatory"/>
</dbReference>
<reference evidence="2" key="1">
    <citation type="submission" date="2020-10" db="EMBL/GenBank/DDBJ databases">
        <title>Mucilaginibacter mali sp. nov., isolated from rhizosphere soil of apple orchard.</title>
        <authorList>
            <person name="Lee J.-S."/>
            <person name="Kim H.S."/>
            <person name="Kim J.-S."/>
        </authorList>
    </citation>
    <scope>NUCLEOTIDE SEQUENCE</scope>
    <source>
        <strain evidence="2">KCTC 22746</strain>
    </source>
</reference>
<comment type="caution">
    <text evidence="2">The sequence shown here is derived from an EMBL/GenBank/DDBJ whole genome shotgun (WGS) entry which is preliminary data.</text>
</comment>
<evidence type="ECO:0000313" key="2">
    <source>
        <dbReference type="EMBL" id="MBE9660551.1"/>
    </source>
</evidence>
<keyword evidence="2" id="KW-0645">Protease</keyword>
<dbReference type="Proteomes" id="UP000622475">
    <property type="component" value="Unassembled WGS sequence"/>
</dbReference>
<name>A0A929KS85_9SPHI</name>
<dbReference type="EMBL" id="JADFFL010000001">
    <property type="protein sequence ID" value="MBE9660551.1"/>
    <property type="molecule type" value="Genomic_DNA"/>
</dbReference>